<dbReference type="AlphaFoldDB" id="A0A4R1RDW3"/>
<sequence length="108" mass="12143">MELGKVINLLIKKRGLTQVEVANRIGKSTTALSQIIKGSYNPNPDTLEKICLVLEVPQPILYFLTISEKDIPKDKIELYRMLAPSLKDFLIKIFGEESVELKEGVSLN</sequence>
<protein>
    <submittedName>
        <fullName evidence="2">DNA-binding XRE family transcriptional regulator</fullName>
    </submittedName>
</protein>
<evidence type="ECO:0000313" key="2">
    <source>
        <dbReference type="EMBL" id="TCL64046.1"/>
    </source>
</evidence>
<dbReference type="Pfam" id="PF01381">
    <property type="entry name" value="HTH_3"/>
    <property type="match status" value="1"/>
</dbReference>
<dbReference type="Gene3D" id="1.10.260.40">
    <property type="entry name" value="lambda repressor-like DNA-binding domains"/>
    <property type="match status" value="1"/>
</dbReference>
<evidence type="ECO:0000313" key="3">
    <source>
        <dbReference type="Proteomes" id="UP000295455"/>
    </source>
</evidence>
<dbReference type="InterPro" id="IPR001387">
    <property type="entry name" value="Cro/C1-type_HTH"/>
</dbReference>
<dbReference type="SMART" id="SM00530">
    <property type="entry name" value="HTH_XRE"/>
    <property type="match status" value="1"/>
</dbReference>
<evidence type="ECO:0000259" key="1">
    <source>
        <dbReference type="PROSITE" id="PS50943"/>
    </source>
</evidence>
<dbReference type="OrthoDB" id="1261587at2"/>
<gene>
    <name evidence="2" type="ORF">EV196_108246</name>
</gene>
<reference evidence="2 3" key="1">
    <citation type="submission" date="2019-03" db="EMBL/GenBank/DDBJ databases">
        <title>Genomic Encyclopedia of Type Strains, Phase IV (KMG-IV): sequencing the most valuable type-strain genomes for metagenomic binning, comparative biology and taxonomic classification.</title>
        <authorList>
            <person name="Goeker M."/>
        </authorList>
    </citation>
    <scope>NUCLEOTIDE SEQUENCE [LARGE SCALE GENOMIC DNA]</scope>
    <source>
        <strain evidence="2 3">DSM 18792</strain>
    </source>
</reference>
<dbReference type="RefSeq" id="WP_132218876.1">
    <property type="nucleotide sequence ID" value="NZ_OX156936.1"/>
</dbReference>
<dbReference type="PROSITE" id="PS50943">
    <property type="entry name" value="HTH_CROC1"/>
    <property type="match status" value="1"/>
</dbReference>
<dbReference type="InterPro" id="IPR010982">
    <property type="entry name" value="Lambda_DNA-bd_dom_sf"/>
</dbReference>
<name>A0A4R1RDW3_9FLAO</name>
<dbReference type="Proteomes" id="UP000295455">
    <property type="component" value="Unassembled WGS sequence"/>
</dbReference>
<comment type="caution">
    <text evidence="2">The sequence shown here is derived from an EMBL/GenBank/DDBJ whole genome shotgun (WGS) entry which is preliminary data.</text>
</comment>
<proteinExistence type="predicted"/>
<feature type="domain" description="HTH cro/C1-type" evidence="1">
    <location>
        <begin position="7"/>
        <end position="61"/>
    </location>
</feature>
<dbReference type="SUPFAM" id="SSF47413">
    <property type="entry name" value="lambda repressor-like DNA-binding domains"/>
    <property type="match status" value="1"/>
</dbReference>
<organism evidence="2 3">
    <name type="scientific">Mariniflexile fucanivorans</name>
    <dbReference type="NCBI Taxonomy" id="264023"/>
    <lineage>
        <taxon>Bacteria</taxon>
        <taxon>Pseudomonadati</taxon>
        <taxon>Bacteroidota</taxon>
        <taxon>Flavobacteriia</taxon>
        <taxon>Flavobacteriales</taxon>
        <taxon>Flavobacteriaceae</taxon>
        <taxon>Mariniflexile</taxon>
    </lineage>
</organism>
<dbReference type="GO" id="GO:0003677">
    <property type="term" value="F:DNA binding"/>
    <property type="evidence" value="ECO:0007669"/>
    <property type="project" value="UniProtKB-KW"/>
</dbReference>
<dbReference type="EMBL" id="SLUP01000008">
    <property type="protein sequence ID" value="TCL64046.1"/>
    <property type="molecule type" value="Genomic_DNA"/>
</dbReference>
<dbReference type="CDD" id="cd00093">
    <property type="entry name" value="HTH_XRE"/>
    <property type="match status" value="1"/>
</dbReference>
<keyword evidence="2" id="KW-0238">DNA-binding</keyword>
<keyword evidence="3" id="KW-1185">Reference proteome</keyword>
<accession>A0A4R1RDW3</accession>